<keyword evidence="3" id="KW-1185">Reference proteome</keyword>
<dbReference type="AlphaFoldDB" id="A0AAU9TWB0"/>
<evidence type="ECO:0008006" key="4">
    <source>
        <dbReference type="Google" id="ProtNLM"/>
    </source>
</evidence>
<name>A0AAU9TWB0_EUPED</name>
<keyword evidence="1" id="KW-0472">Membrane</keyword>
<feature type="transmembrane region" description="Helical" evidence="1">
    <location>
        <begin position="25"/>
        <end position="47"/>
    </location>
</feature>
<organism evidence="2 3">
    <name type="scientific">Euphydryas editha</name>
    <name type="common">Edith's checkerspot</name>
    <dbReference type="NCBI Taxonomy" id="104508"/>
    <lineage>
        <taxon>Eukaryota</taxon>
        <taxon>Metazoa</taxon>
        <taxon>Ecdysozoa</taxon>
        <taxon>Arthropoda</taxon>
        <taxon>Hexapoda</taxon>
        <taxon>Insecta</taxon>
        <taxon>Pterygota</taxon>
        <taxon>Neoptera</taxon>
        <taxon>Endopterygota</taxon>
        <taxon>Lepidoptera</taxon>
        <taxon>Glossata</taxon>
        <taxon>Ditrysia</taxon>
        <taxon>Papilionoidea</taxon>
        <taxon>Nymphalidae</taxon>
        <taxon>Nymphalinae</taxon>
        <taxon>Euphydryas</taxon>
    </lineage>
</organism>
<evidence type="ECO:0000256" key="1">
    <source>
        <dbReference type="SAM" id="Phobius"/>
    </source>
</evidence>
<sequence length="283" mass="32627">MSNNTTVLINDISKTVKIEDVATTFWLIGIGVSFVGLLAQLMLFVLVPNSRKFDEVILCQMTIARTLYTVCEYDIMFYVKYYDYIVKNSVFVLYFHSDVVLLCLMFIFSKNLYNKVVVVFPLQSYNLMVTTVAVWTVPLLLSLLFPFLIKINDEYFEIFYNVYAHIKFFICILNALVFVEIIRVAFSRNASNSTRNVRDFLKTSLIAFVLVSVTSLQLLITDIISYYYKQIRSQLLVLIFCVVNSYQVVALTGILFVLVRSKMNDSIVRLISIKLDDLMASFA</sequence>
<feature type="transmembrane region" description="Helical" evidence="1">
    <location>
        <begin position="206"/>
        <end position="228"/>
    </location>
</feature>
<feature type="transmembrane region" description="Helical" evidence="1">
    <location>
        <begin position="128"/>
        <end position="148"/>
    </location>
</feature>
<dbReference type="EMBL" id="CAKOGL010000009">
    <property type="protein sequence ID" value="CAH2090108.1"/>
    <property type="molecule type" value="Genomic_DNA"/>
</dbReference>
<feature type="transmembrane region" description="Helical" evidence="1">
    <location>
        <begin position="235"/>
        <end position="259"/>
    </location>
</feature>
<comment type="caution">
    <text evidence="2">The sequence shown here is derived from an EMBL/GenBank/DDBJ whole genome shotgun (WGS) entry which is preliminary data.</text>
</comment>
<reference evidence="2" key="1">
    <citation type="submission" date="2022-03" db="EMBL/GenBank/DDBJ databases">
        <authorList>
            <person name="Tunstrom K."/>
        </authorList>
    </citation>
    <scope>NUCLEOTIDE SEQUENCE</scope>
</reference>
<feature type="transmembrane region" description="Helical" evidence="1">
    <location>
        <begin position="168"/>
        <end position="186"/>
    </location>
</feature>
<keyword evidence="1" id="KW-0812">Transmembrane</keyword>
<keyword evidence="1" id="KW-1133">Transmembrane helix</keyword>
<accession>A0AAU9TWB0</accession>
<evidence type="ECO:0000313" key="3">
    <source>
        <dbReference type="Proteomes" id="UP001153954"/>
    </source>
</evidence>
<dbReference type="Gene3D" id="1.20.1070.10">
    <property type="entry name" value="Rhodopsin 7-helix transmembrane proteins"/>
    <property type="match status" value="1"/>
</dbReference>
<protein>
    <recommendedName>
        <fullName evidence="4">G-protein coupled receptors family 1 profile domain-containing protein</fullName>
    </recommendedName>
</protein>
<proteinExistence type="predicted"/>
<gene>
    <name evidence="2" type="ORF">EEDITHA_LOCUS6101</name>
</gene>
<feature type="transmembrane region" description="Helical" evidence="1">
    <location>
        <begin position="90"/>
        <end position="108"/>
    </location>
</feature>
<dbReference type="Proteomes" id="UP001153954">
    <property type="component" value="Unassembled WGS sequence"/>
</dbReference>
<evidence type="ECO:0000313" key="2">
    <source>
        <dbReference type="EMBL" id="CAH2090108.1"/>
    </source>
</evidence>